<accession>A0A7J7U128</accession>
<dbReference type="AlphaFoldDB" id="A0A7J7U128"/>
<reference evidence="2 3" key="1">
    <citation type="journal article" date="2020" name="Nature">
        <title>Six reference-quality genomes reveal evolution of bat adaptations.</title>
        <authorList>
            <person name="Jebb D."/>
            <person name="Huang Z."/>
            <person name="Pippel M."/>
            <person name="Hughes G.M."/>
            <person name="Lavrichenko K."/>
            <person name="Devanna P."/>
            <person name="Winkler S."/>
            <person name="Jermiin L.S."/>
            <person name="Skirmuntt E.C."/>
            <person name="Katzourakis A."/>
            <person name="Burkitt-Gray L."/>
            <person name="Ray D.A."/>
            <person name="Sullivan K.A.M."/>
            <person name="Roscito J.G."/>
            <person name="Kirilenko B.M."/>
            <person name="Davalos L.M."/>
            <person name="Corthals A.P."/>
            <person name="Power M.L."/>
            <person name="Jones G."/>
            <person name="Ransome R.D."/>
            <person name="Dechmann D.K.N."/>
            <person name="Locatelli A.G."/>
            <person name="Puechmaille S.J."/>
            <person name="Fedrigo O."/>
            <person name="Jarvis E.D."/>
            <person name="Hiller M."/>
            <person name="Vernes S.C."/>
            <person name="Myers E.W."/>
            <person name="Teeling E.C."/>
        </authorList>
    </citation>
    <scope>NUCLEOTIDE SEQUENCE [LARGE SCALE GENOMIC DNA]</scope>
    <source>
        <strain evidence="2">MRhiFer1</strain>
        <tissue evidence="2">Lung</tissue>
    </source>
</reference>
<proteinExistence type="predicted"/>
<sequence>MPSLLSAQLGRQTCKRRQSPPPPRGPGSRPGLLGRGCLFYSPNSLHTQPIQGAPLLSCQLSVTPSSPFVLFSLNRKVGSPPHPSPSVPLVTSPHPRRSSQAWGGPRVGTGVIQPVCCEGRDFLLNSVLL</sequence>
<dbReference type="Proteomes" id="UP000585614">
    <property type="component" value="Unassembled WGS sequence"/>
</dbReference>
<feature type="region of interest" description="Disordered" evidence="1">
    <location>
        <begin position="1"/>
        <end position="33"/>
    </location>
</feature>
<feature type="region of interest" description="Disordered" evidence="1">
    <location>
        <begin position="79"/>
        <end position="104"/>
    </location>
</feature>
<comment type="caution">
    <text evidence="2">The sequence shown here is derived from an EMBL/GenBank/DDBJ whole genome shotgun (WGS) entry which is preliminary data.</text>
</comment>
<organism evidence="2 3">
    <name type="scientific">Rhinolophus ferrumequinum</name>
    <name type="common">Greater horseshoe bat</name>
    <dbReference type="NCBI Taxonomy" id="59479"/>
    <lineage>
        <taxon>Eukaryota</taxon>
        <taxon>Metazoa</taxon>
        <taxon>Chordata</taxon>
        <taxon>Craniata</taxon>
        <taxon>Vertebrata</taxon>
        <taxon>Euteleostomi</taxon>
        <taxon>Mammalia</taxon>
        <taxon>Eutheria</taxon>
        <taxon>Laurasiatheria</taxon>
        <taxon>Chiroptera</taxon>
        <taxon>Yinpterochiroptera</taxon>
        <taxon>Rhinolophoidea</taxon>
        <taxon>Rhinolophidae</taxon>
        <taxon>Rhinolophinae</taxon>
        <taxon>Rhinolophus</taxon>
    </lineage>
</organism>
<evidence type="ECO:0000313" key="3">
    <source>
        <dbReference type="Proteomes" id="UP000585614"/>
    </source>
</evidence>
<evidence type="ECO:0000313" key="2">
    <source>
        <dbReference type="EMBL" id="KAF6306534.1"/>
    </source>
</evidence>
<evidence type="ECO:0000256" key="1">
    <source>
        <dbReference type="SAM" id="MobiDB-lite"/>
    </source>
</evidence>
<protein>
    <submittedName>
        <fullName evidence="2">Uncharacterized protein</fullName>
    </submittedName>
</protein>
<dbReference type="EMBL" id="JACAGC010000017">
    <property type="protein sequence ID" value="KAF6306534.1"/>
    <property type="molecule type" value="Genomic_DNA"/>
</dbReference>
<feature type="compositionally biased region" description="Polar residues" evidence="1">
    <location>
        <begin position="1"/>
        <end position="11"/>
    </location>
</feature>
<gene>
    <name evidence="2" type="ORF">mRhiFer1_008638</name>
</gene>
<name>A0A7J7U128_RHIFE</name>